<dbReference type="InterPro" id="IPR002758">
    <property type="entry name" value="Cation_antiport_E"/>
</dbReference>
<dbReference type="NCBIfam" id="NF006521">
    <property type="entry name" value="PRK08965.1-5"/>
    <property type="match status" value="1"/>
</dbReference>
<evidence type="ECO:0000256" key="1">
    <source>
        <dbReference type="ARBA" id="ARBA00004651"/>
    </source>
</evidence>
<reference evidence="9" key="1">
    <citation type="submission" date="2023-07" db="EMBL/GenBank/DDBJ databases">
        <title>Sequencing the genomes of 1000 actinobacteria strains.</title>
        <authorList>
            <person name="Klenk H.-P."/>
        </authorList>
    </citation>
    <scope>NUCLEOTIDE SEQUENCE</scope>
    <source>
        <strain evidence="9">DSM 13988</strain>
    </source>
</reference>
<sequence>MKQDHLSINDIGQPDENGIHPDDAPHLDPESTDVPTTARRRRPVPLRKELPLLIWLVGVWLALSRDLSVMNIVFSVLIVWVVTHVFRLPPVELAGRFNPFKALVMVGSLTWQSLIASIRVFHLAVTEGPRARSSIIKVQLVTHDDLVLTAVSHALAIVPGSIVCEVDRDAAILYVHVLGVSTDEAADDFIREAHETEYRILDILGRQDERERAAARRLSARGPHGRQRARTHDTVSSSGASAAQGGTR</sequence>
<accession>A0AAE3YI04</accession>
<keyword evidence="3" id="KW-1003">Cell membrane</keyword>
<comment type="subcellular location">
    <subcellularLocation>
        <location evidence="1">Cell membrane</location>
        <topology evidence="1">Multi-pass membrane protein</topology>
    </subcellularLocation>
</comment>
<dbReference type="GO" id="GO:0005886">
    <property type="term" value="C:plasma membrane"/>
    <property type="evidence" value="ECO:0007669"/>
    <property type="project" value="UniProtKB-SubCell"/>
</dbReference>
<evidence type="ECO:0000256" key="6">
    <source>
        <dbReference type="ARBA" id="ARBA00023136"/>
    </source>
</evidence>
<dbReference type="Pfam" id="PF01899">
    <property type="entry name" value="MNHE"/>
    <property type="match status" value="1"/>
</dbReference>
<comment type="caution">
    <text evidence="9">The sequence shown here is derived from an EMBL/GenBank/DDBJ whole genome shotgun (WGS) entry which is preliminary data.</text>
</comment>
<dbReference type="PANTHER" id="PTHR34584:SF1">
    <property type="entry name" value="NA(+)_H(+) ANTIPORTER SUBUNIT E1"/>
    <property type="match status" value="1"/>
</dbReference>
<evidence type="ECO:0000313" key="9">
    <source>
        <dbReference type="EMBL" id="MDR6892288.1"/>
    </source>
</evidence>
<evidence type="ECO:0000256" key="4">
    <source>
        <dbReference type="ARBA" id="ARBA00022692"/>
    </source>
</evidence>
<feature type="region of interest" description="Disordered" evidence="7">
    <location>
        <begin position="1"/>
        <end position="40"/>
    </location>
</feature>
<dbReference type="RefSeq" id="WP_309851052.1">
    <property type="nucleotide sequence ID" value="NZ_BAAAIU010000003.1"/>
</dbReference>
<keyword evidence="6 8" id="KW-0472">Membrane</keyword>
<evidence type="ECO:0000313" key="10">
    <source>
        <dbReference type="Proteomes" id="UP001247307"/>
    </source>
</evidence>
<gene>
    <name evidence="9" type="ORF">J2S35_001228</name>
</gene>
<dbReference type="GO" id="GO:0008324">
    <property type="term" value="F:monoatomic cation transmembrane transporter activity"/>
    <property type="evidence" value="ECO:0007669"/>
    <property type="project" value="InterPro"/>
</dbReference>
<keyword evidence="4 8" id="KW-0812">Transmembrane</keyword>
<protein>
    <submittedName>
        <fullName evidence="9">Multicomponent Na+:H+ antiporter subunit E</fullName>
    </submittedName>
</protein>
<keyword evidence="10" id="KW-1185">Reference proteome</keyword>
<name>A0AAE3YI04_9MICC</name>
<dbReference type="PANTHER" id="PTHR34584">
    <property type="entry name" value="NA(+)/H(+) ANTIPORTER SUBUNIT E1"/>
    <property type="match status" value="1"/>
</dbReference>
<evidence type="ECO:0000256" key="5">
    <source>
        <dbReference type="ARBA" id="ARBA00022989"/>
    </source>
</evidence>
<evidence type="ECO:0000256" key="3">
    <source>
        <dbReference type="ARBA" id="ARBA00022475"/>
    </source>
</evidence>
<evidence type="ECO:0000256" key="2">
    <source>
        <dbReference type="ARBA" id="ARBA00006228"/>
    </source>
</evidence>
<feature type="compositionally biased region" description="Basic and acidic residues" evidence="7">
    <location>
        <begin position="17"/>
        <end position="29"/>
    </location>
</feature>
<evidence type="ECO:0000256" key="8">
    <source>
        <dbReference type="SAM" id="Phobius"/>
    </source>
</evidence>
<comment type="similarity">
    <text evidence="2">Belongs to the CPA3 antiporters (TC 2.A.63) subunit E family.</text>
</comment>
<dbReference type="EMBL" id="JAVDUI010000001">
    <property type="protein sequence ID" value="MDR6892288.1"/>
    <property type="molecule type" value="Genomic_DNA"/>
</dbReference>
<feature type="compositionally biased region" description="Low complexity" evidence="7">
    <location>
        <begin position="236"/>
        <end position="248"/>
    </location>
</feature>
<dbReference type="Proteomes" id="UP001247307">
    <property type="component" value="Unassembled WGS sequence"/>
</dbReference>
<organism evidence="9 10">
    <name type="scientific">Falsarthrobacter nasiphocae</name>
    <dbReference type="NCBI Taxonomy" id="189863"/>
    <lineage>
        <taxon>Bacteria</taxon>
        <taxon>Bacillati</taxon>
        <taxon>Actinomycetota</taxon>
        <taxon>Actinomycetes</taxon>
        <taxon>Micrococcales</taxon>
        <taxon>Micrococcaceae</taxon>
        <taxon>Falsarthrobacter</taxon>
    </lineage>
</organism>
<evidence type="ECO:0000256" key="7">
    <source>
        <dbReference type="SAM" id="MobiDB-lite"/>
    </source>
</evidence>
<feature type="transmembrane region" description="Helical" evidence="8">
    <location>
        <begin position="50"/>
        <end position="82"/>
    </location>
</feature>
<feature type="region of interest" description="Disordered" evidence="7">
    <location>
        <begin position="213"/>
        <end position="248"/>
    </location>
</feature>
<proteinExistence type="inferred from homology"/>
<dbReference type="AlphaFoldDB" id="A0AAE3YI04"/>
<keyword evidence="5 8" id="KW-1133">Transmembrane helix</keyword>